<protein>
    <submittedName>
        <fullName evidence="1">Uncharacterized protein</fullName>
    </submittedName>
</protein>
<dbReference type="EMBL" id="LWCA01001887">
    <property type="protein sequence ID" value="OAF64369.1"/>
    <property type="molecule type" value="Genomic_DNA"/>
</dbReference>
<reference evidence="1 2" key="1">
    <citation type="submission" date="2016-04" db="EMBL/GenBank/DDBJ databases">
        <title>The genome of Intoshia linei affirms orthonectids as highly simplified spiralians.</title>
        <authorList>
            <person name="Mikhailov K.V."/>
            <person name="Slusarev G.S."/>
            <person name="Nikitin M.A."/>
            <person name="Logacheva M.D."/>
            <person name="Penin A."/>
            <person name="Aleoshin V."/>
            <person name="Panchin Y.V."/>
        </authorList>
    </citation>
    <scope>NUCLEOTIDE SEQUENCE [LARGE SCALE GENOMIC DNA]</scope>
    <source>
        <strain evidence="1">Intl2013</strain>
        <tissue evidence="1">Whole animal</tissue>
    </source>
</reference>
<evidence type="ECO:0000313" key="2">
    <source>
        <dbReference type="Proteomes" id="UP000078046"/>
    </source>
</evidence>
<sequence length="76" mass="8649">MRHQGAESICRNYSRMSSSSHASIINADITEIGRDLFNIFPWHGTEKEFPHSALIFREAREILSSLTRTQQVVVSS</sequence>
<dbReference type="Proteomes" id="UP000078046">
    <property type="component" value="Unassembled WGS sequence"/>
</dbReference>
<organism evidence="1 2">
    <name type="scientific">Intoshia linei</name>
    <dbReference type="NCBI Taxonomy" id="1819745"/>
    <lineage>
        <taxon>Eukaryota</taxon>
        <taxon>Metazoa</taxon>
        <taxon>Spiralia</taxon>
        <taxon>Lophotrochozoa</taxon>
        <taxon>Mesozoa</taxon>
        <taxon>Orthonectida</taxon>
        <taxon>Rhopaluridae</taxon>
        <taxon>Intoshia</taxon>
    </lineage>
</organism>
<comment type="caution">
    <text evidence="1">The sequence shown here is derived from an EMBL/GenBank/DDBJ whole genome shotgun (WGS) entry which is preliminary data.</text>
</comment>
<evidence type="ECO:0000313" key="1">
    <source>
        <dbReference type="EMBL" id="OAF64369.1"/>
    </source>
</evidence>
<dbReference type="AlphaFoldDB" id="A0A177AQV0"/>
<accession>A0A177AQV0</accession>
<name>A0A177AQV0_9BILA</name>
<keyword evidence="2" id="KW-1185">Reference proteome</keyword>
<proteinExistence type="predicted"/>
<gene>
    <name evidence="1" type="ORF">A3Q56_07918</name>
</gene>